<feature type="domain" description="Gfo/Idh/MocA-like oxidoreductase N-terminal" evidence="1">
    <location>
        <begin position="61"/>
        <end position="134"/>
    </location>
</feature>
<reference evidence="2 3" key="1">
    <citation type="submission" date="2019-10" db="EMBL/GenBank/DDBJ databases">
        <authorList>
            <person name="Dong K."/>
        </authorList>
    </citation>
    <scope>NUCLEOTIDE SEQUENCE [LARGE SCALE GENOMIC DNA]</scope>
    <source>
        <strain evidence="3">dk4302</strain>
    </source>
</reference>
<keyword evidence="3" id="KW-1185">Reference proteome</keyword>
<evidence type="ECO:0000259" key="1">
    <source>
        <dbReference type="Pfam" id="PF01408"/>
    </source>
</evidence>
<proteinExistence type="predicted"/>
<gene>
    <name evidence="2" type="ORF">GFH32_17355</name>
</gene>
<dbReference type="PANTHER" id="PTHR43818">
    <property type="entry name" value="BCDNA.GH03377"/>
    <property type="match status" value="1"/>
</dbReference>
<dbReference type="KEGG" id="sphe:GFH32_17355"/>
<dbReference type="PANTHER" id="PTHR43818:SF9">
    <property type="entry name" value="HYPOTHETICAL OXIDOREDUCTASE"/>
    <property type="match status" value="1"/>
</dbReference>
<name>A0A5Q0QCT2_9SPHI</name>
<sequence length="297" mass="32512">MDKKRIGVIGLDALHAVELTKSISSGRIKDSALFSVVAAFPKGSKTLEYRIKNVPKYTQQMRDMGVEIVDSIEHLLKMVDYIILTSNDGHVHLEQALEVMKAGKPMFIDKPLAGNWDDAVAIVKAAEKYNVPVFSSSSLRFNDSILALKEHDLGDILGAHTFSPASLEPNLPELLWYGVHGIEMLFAIMGADCKAVKRISTPDFDYLIGFWNDGRIGTFRGFRNGASGFGGFVLGSKNNLEIGKFGGYDNLAAAILQFFKTGIAPVSLQETLKIIAFTIAADRSKQTNGELISLQNI</sequence>
<dbReference type="Pfam" id="PF01408">
    <property type="entry name" value="GFO_IDH_MocA"/>
    <property type="match status" value="1"/>
</dbReference>
<dbReference type="GO" id="GO:0000166">
    <property type="term" value="F:nucleotide binding"/>
    <property type="evidence" value="ECO:0007669"/>
    <property type="project" value="InterPro"/>
</dbReference>
<evidence type="ECO:0000313" key="3">
    <source>
        <dbReference type="Proteomes" id="UP000326921"/>
    </source>
</evidence>
<organism evidence="2 3">
    <name type="scientific">Sphingobacterium zhuxiongii</name>
    <dbReference type="NCBI Taxonomy" id="2662364"/>
    <lineage>
        <taxon>Bacteria</taxon>
        <taxon>Pseudomonadati</taxon>
        <taxon>Bacteroidota</taxon>
        <taxon>Sphingobacteriia</taxon>
        <taxon>Sphingobacteriales</taxon>
        <taxon>Sphingobacteriaceae</taxon>
        <taxon>Sphingobacterium</taxon>
    </lineage>
</organism>
<accession>A0A5Q0QCT2</accession>
<dbReference type="Gene3D" id="3.40.50.720">
    <property type="entry name" value="NAD(P)-binding Rossmann-like Domain"/>
    <property type="match status" value="1"/>
</dbReference>
<dbReference type="Proteomes" id="UP000326921">
    <property type="component" value="Chromosome"/>
</dbReference>
<dbReference type="InterPro" id="IPR036291">
    <property type="entry name" value="NAD(P)-bd_dom_sf"/>
</dbReference>
<dbReference type="EMBL" id="CP045652">
    <property type="protein sequence ID" value="QGA27987.1"/>
    <property type="molecule type" value="Genomic_DNA"/>
</dbReference>
<dbReference type="RefSeq" id="WP_153512815.1">
    <property type="nucleotide sequence ID" value="NZ_CP045652.1"/>
</dbReference>
<evidence type="ECO:0000313" key="2">
    <source>
        <dbReference type="EMBL" id="QGA27987.1"/>
    </source>
</evidence>
<dbReference type="InterPro" id="IPR000683">
    <property type="entry name" value="Gfo/Idh/MocA-like_OxRdtase_N"/>
</dbReference>
<dbReference type="AlphaFoldDB" id="A0A5Q0QCT2"/>
<protein>
    <submittedName>
        <fullName evidence="2">Gfo/Idh/MocA family oxidoreductase</fullName>
    </submittedName>
</protein>
<dbReference type="SUPFAM" id="SSF51735">
    <property type="entry name" value="NAD(P)-binding Rossmann-fold domains"/>
    <property type="match status" value="1"/>
</dbReference>
<dbReference type="InterPro" id="IPR050463">
    <property type="entry name" value="Gfo/Idh/MocA_oxidrdct_glycsds"/>
</dbReference>